<evidence type="ECO:0000259" key="2">
    <source>
        <dbReference type="PROSITE" id="PS50104"/>
    </source>
</evidence>
<dbReference type="PANTHER" id="PTHR32009">
    <property type="entry name" value="TMV RESISTANCE PROTEIN N-LIKE"/>
    <property type="match status" value="1"/>
</dbReference>
<dbReference type="PROSITE" id="PS50104">
    <property type="entry name" value="TIR"/>
    <property type="match status" value="1"/>
</dbReference>
<dbReference type="InterPro" id="IPR000157">
    <property type="entry name" value="TIR_dom"/>
</dbReference>
<dbReference type="GO" id="GO:0007165">
    <property type="term" value="P:signal transduction"/>
    <property type="evidence" value="ECO:0007669"/>
    <property type="project" value="InterPro"/>
</dbReference>
<comment type="caution">
    <text evidence="3">The sequence shown here is derived from an EMBL/GenBank/DDBJ whole genome shotgun (WGS) entry which is preliminary data.</text>
</comment>
<gene>
    <name evidence="3" type="ORF">I3842_15G142100</name>
</gene>
<evidence type="ECO:0000256" key="1">
    <source>
        <dbReference type="ARBA" id="ARBA00023027"/>
    </source>
</evidence>
<feature type="domain" description="TIR" evidence="2">
    <location>
        <begin position="25"/>
        <end position="118"/>
    </location>
</feature>
<dbReference type="PANTHER" id="PTHR32009:SF138">
    <property type="entry name" value="DISEASE RESISTANCE PROTEIN (TIR-NBS-LRR CLASS)"/>
    <property type="match status" value="1"/>
</dbReference>
<accession>A0A922AGD6</accession>
<evidence type="ECO:0000313" key="3">
    <source>
        <dbReference type="EMBL" id="KAG6676239.1"/>
    </source>
</evidence>
<dbReference type="AlphaFoldDB" id="A0A922AGD6"/>
<reference evidence="3" key="1">
    <citation type="submission" date="2021-01" db="EMBL/GenBank/DDBJ databases">
        <authorList>
            <person name="Lovell J.T."/>
            <person name="Bentley N."/>
            <person name="Bhattarai G."/>
            <person name="Jenkins J.W."/>
            <person name="Sreedasyam A."/>
            <person name="Alarcon Y."/>
            <person name="Bock C."/>
            <person name="Boston L."/>
            <person name="Carlson J."/>
            <person name="Cervantes K."/>
            <person name="Clermont K."/>
            <person name="Krom N."/>
            <person name="Kubenka K."/>
            <person name="Mamidi S."/>
            <person name="Mattison C."/>
            <person name="Monteros M."/>
            <person name="Pisani C."/>
            <person name="Plott C."/>
            <person name="Rajasekar S."/>
            <person name="Rhein H.S."/>
            <person name="Rohla C."/>
            <person name="Song M."/>
            <person name="Hilaire R.S."/>
            <person name="Shu S."/>
            <person name="Wells L."/>
            <person name="Wang X."/>
            <person name="Webber J."/>
            <person name="Heerema R.J."/>
            <person name="Klein P."/>
            <person name="Conner P."/>
            <person name="Grauke L."/>
            <person name="Grimwood J."/>
            <person name="Schmutz J."/>
            <person name="Randall J.J."/>
        </authorList>
    </citation>
    <scope>NUCLEOTIDE SEQUENCE</scope>
    <source>
        <tissue evidence="3">Leaf</tissue>
    </source>
</reference>
<dbReference type="Proteomes" id="UP000811246">
    <property type="component" value="Chromosome 15"/>
</dbReference>
<dbReference type="EMBL" id="CM031839">
    <property type="protein sequence ID" value="KAG6676239.1"/>
    <property type="molecule type" value="Genomic_DNA"/>
</dbReference>
<dbReference type="Pfam" id="PF01582">
    <property type="entry name" value="TIR"/>
    <property type="match status" value="1"/>
</dbReference>
<keyword evidence="1" id="KW-0520">NAD</keyword>
<name>A0A922AGD6_CARIL</name>
<protein>
    <recommendedName>
        <fullName evidence="2">TIR domain-containing protein</fullName>
    </recommendedName>
</protein>
<proteinExistence type="predicted"/>
<sequence>MSSSITLPVILSPSSSYSSSLTSQRNYYVFLSFYGKYTRNSFTGHLNRALNQDGIKTYKDDMELRRGEEISPAFFETIEKSNISIVATSIHSFELDLIWPIKILILKLKISFHYYNFF</sequence>
<evidence type="ECO:0000313" key="4">
    <source>
        <dbReference type="Proteomes" id="UP000811246"/>
    </source>
</evidence>
<organism evidence="3 4">
    <name type="scientific">Carya illinoinensis</name>
    <name type="common">Pecan</name>
    <dbReference type="NCBI Taxonomy" id="32201"/>
    <lineage>
        <taxon>Eukaryota</taxon>
        <taxon>Viridiplantae</taxon>
        <taxon>Streptophyta</taxon>
        <taxon>Embryophyta</taxon>
        <taxon>Tracheophyta</taxon>
        <taxon>Spermatophyta</taxon>
        <taxon>Magnoliopsida</taxon>
        <taxon>eudicotyledons</taxon>
        <taxon>Gunneridae</taxon>
        <taxon>Pentapetalae</taxon>
        <taxon>rosids</taxon>
        <taxon>fabids</taxon>
        <taxon>Fagales</taxon>
        <taxon>Juglandaceae</taxon>
        <taxon>Carya</taxon>
    </lineage>
</organism>